<evidence type="ECO:0000256" key="9">
    <source>
        <dbReference type="RuleBase" id="RU351113"/>
    </source>
</evidence>
<dbReference type="AlphaFoldDB" id="A0A889XLE3"/>
<dbReference type="GO" id="GO:0004984">
    <property type="term" value="F:olfactory receptor activity"/>
    <property type="evidence" value="ECO:0007669"/>
    <property type="project" value="InterPro"/>
</dbReference>
<keyword evidence="2 9" id="KW-0716">Sensory transduction</keyword>
<keyword evidence="10" id="KW-0175">Coiled coil</keyword>
<dbReference type="Pfam" id="PF02949">
    <property type="entry name" value="7tm_6"/>
    <property type="match status" value="1"/>
</dbReference>
<organism evidence="11">
    <name type="scientific">Semiothisa cinerearia</name>
    <dbReference type="NCBI Taxonomy" id="2249628"/>
    <lineage>
        <taxon>Eukaryota</taxon>
        <taxon>Metazoa</taxon>
        <taxon>Ecdysozoa</taxon>
        <taxon>Arthropoda</taxon>
        <taxon>Hexapoda</taxon>
        <taxon>Insecta</taxon>
        <taxon>Pterygota</taxon>
        <taxon>Neoptera</taxon>
        <taxon>Endopterygota</taxon>
        <taxon>Lepidoptera</taxon>
        <taxon>Glossata</taxon>
        <taxon>Ditrysia</taxon>
        <taxon>Geometroidea</taxon>
        <taxon>Geometridae</taxon>
        <taxon>Ennominae</taxon>
        <taxon>Semiothisa</taxon>
    </lineage>
</organism>
<evidence type="ECO:0000256" key="10">
    <source>
        <dbReference type="SAM" id="Coils"/>
    </source>
</evidence>
<evidence type="ECO:0000256" key="7">
    <source>
        <dbReference type="ARBA" id="ARBA00023170"/>
    </source>
</evidence>
<dbReference type="EMBL" id="MT380385">
    <property type="protein sequence ID" value="QRF70975.1"/>
    <property type="molecule type" value="mRNA"/>
</dbReference>
<evidence type="ECO:0000256" key="1">
    <source>
        <dbReference type="ARBA" id="ARBA00004141"/>
    </source>
</evidence>
<name>A0A889XLE3_9NEOP</name>
<feature type="transmembrane region" description="Helical" evidence="9">
    <location>
        <begin position="143"/>
        <end position="165"/>
    </location>
</feature>
<dbReference type="InterPro" id="IPR004117">
    <property type="entry name" value="7tm6_olfct_rcpt"/>
</dbReference>
<evidence type="ECO:0000256" key="2">
    <source>
        <dbReference type="ARBA" id="ARBA00022606"/>
    </source>
</evidence>
<feature type="transmembrane region" description="Helical" evidence="9">
    <location>
        <begin position="283"/>
        <end position="303"/>
    </location>
</feature>
<evidence type="ECO:0000256" key="6">
    <source>
        <dbReference type="ARBA" id="ARBA00023136"/>
    </source>
</evidence>
<feature type="transmembrane region" description="Helical" evidence="9">
    <location>
        <begin position="309"/>
        <end position="330"/>
    </location>
</feature>
<dbReference type="GO" id="GO:0005886">
    <property type="term" value="C:plasma membrane"/>
    <property type="evidence" value="ECO:0007669"/>
    <property type="project" value="UniProtKB-SubCell"/>
</dbReference>
<dbReference type="PANTHER" id="PTHR21137">
    <property type="entry name" value="ODORANT RECEPTOR"/>
    <property type="match status" value="1"/>
</dbReference>
<comment type="similarity">
    <text evidence="9">Belongs to the insect chemoreceptor superfamily. Heteromeric odorant receptor channel (TC 1.A.69) family.</text>
</comment>
<keyword evidence="4 9" id="KW-0552">Olfaction</keyword>
<keyword evidence="3 9" id="KW-0812">Transmembrane</keyword>
<protein>
    <recommendedName>
        <fullName evidence="9">Odorant receptor</fullName>
    </recommendedName>
</protein>
<dbReference type="GO" id="GO:0007165">
    <property type="term" value="P:signal transduction"/>
    <property type="evidence" value="ECO:0007669"/>
    <property type="project" value="UniProtKB-KW"/>
</dbReference>
<keyword evidence="8 9" id="KW-0807">Transducer</keyword>
<feature type="transmembrane region" description="Helical" evidence="9">
    <location>
        <begin position="172"/>
        <end position="190"/>
    </location>
</feature>
<sequence>MQQISHLDKTLNGLEILNRYAGIYIKSGNNTNVDRFKYRCLYLSHSFAANYQLFCSIIWCINGVRNGEDFIAITYTIPCLTISVLAQFKGIFLIKNEKRADELIAKLKNLDEKEKKRAQSEEKDEIVKSEWKFLNYVLKTLSIFYTLLVAGFSISPLVVIALNYFQTKEVELILPFFAIYGYDPFRWMIWPFVYLHQCWSELAVVLNISAADYFFFTCCIYIRIQFRLLKYDLENIIHVEKNSNKLFVENEMFRNHFNELVKWHQDLIESVDILEIIYSKSTLFNFFSSSLIICLTGFNVTIVHDATNMMTFTSFLFVSLVQVFCLCFFADLLMTSSMNIGEGIYNSNLYMAEPKVAKKLLLILTRSQKPCKITASGYADVNLKSFMRVLSTAWSYFALLQTMYGN</sequence>
<dbReference type="PANTHER" id="PTHR21137:SF44">
    <property type="entry name" value="ODORANT RECEPTOR 13A-RELATED"/>
    <property type="match status" value="1"/>
</dbReference>
<reference evidence="11" key="1">
    <citation type="journal article" name="PLoS ONE">
        <title>Identification of chemosensory genes from the antennal transcriptome of Semiothisa cinerearia.</title>
        <authorList>
            <person name="Liu P."/>
            <person name="Zhang X."/>
            <person name="Meng R."/>
            <person name="Liu C."/>
            <person name="Li M."/>
            <person name="Zhang T."/>
        </authorList>
    </citation>
    <scope>NUCLEOTIDE SEQUENCE</scope>
</reference>
<feature type="transmembrane region" description="Helical" evidence="9">
    <location>
        <begin position="202"/>
        <end position="222"/>
    </location>
</feature>
<evidence type="ECO:0000256" key="3">
    <source>
        <dbReference type="ARBA" id="ARBA00022692"/>
    </source>
</evidence>
<accession>A0A889XLE3</accession>
<evidence type="ECO:0000313" key="11">
    <source>
        <dbReference type="EMBL" id="QRF70975.1"/>
    </source>
</evidence>
<keyword evidence="7 9" id="KW-0675">Receptor</keyword>
<feature type="coiled-coil region" evidence="10">
    <location>
        <begin position="93"/>
        <end position="130"/>
    </location>
</feature>
<gene>
    <name evidence="11" type="primary">OR12</name>
</gene>
<comment type="subcellular location">
    <subcellularLocation>
        <location evidence="9">Cell membrane</location>
        <topology evidence="9">Multi-pass membrane protein</topology>
    </subcellularLocation>
    <subcellularLocation>
        <location evidence="1">Membrane</location>
        <topology evidence="1">Multi-pass membrane protein</topology>
    </subcellularLocation>
</comment>
<keyword evidence="5 9" id="KW-1133">Transmembrane helix</keyword>
<proteinExistence type="evidence at transcript level"/>
<evidence type="ECO:0000256" key="8">
    <source>
        <dbReference type="ARBA" id="ARBA00023224"/>
    </source>
</evidence>
<evidence type="ECO:0000256" key="4">
    <source>
        <dbReference type="ARBA" id="ARBA00022725"/>
    </source>
</evidence>
<evidence type="ECO:0000256" key="5">
    <source>
        <dbReference type="ARBA" id="ARBA00022989"/>
    </source>
</evidence>
<dbReference type="GO" id="GO:0005549">
    <property type="term" value="F:odorant binding"/>
    <property type="evidence" value="ECO:0007669"/>
    <property type="project" value="InterPro"/>
</dbReference>
<comment type="caution">
    <text evidence="9">Lacks conserved residue(s) required for the propagation of feature annotation.</text>
</comment>
<keyword evidence="6 9" id="KW-0472">Membrane</keyword>